<gene>
    <name evidence="2" type="ORF">HPBE_LOCUS13845</name>
</gene>
<organism evidence="2">
    <name type="scientific">Heligmosomoides polygyrus</name>
    <name type="common">Parasitic roundworm</name>
    <dbReference type="NCBI Taxonomy" id="6339"/>
    <lineage>
        <taxon>Eukaryota</taxon>
        <taxon>Metazoa</taxon>
        <taxon>Ecdysozoa</taxon>
        <taxon>Nematoda</taxon>
        <taxon>Chromadorea</taxon>
        <taxon>Rhabditida</taxon>
        <taxon>Rhabditina</taxon>
        <taxon>Rhabditomorpha</taxon>
        <taxon>Strongyloidea</taxon>
        <taxon>Heligmosomidae</taxon>
        <taxon>Heligmosomoides</taxon>
    </lineage>
</organism>
<protein>
    <submittedName>
        <fullName evidence="4">DUF4377 domain-containing protein</fullName>
    </submittedName>
</protein>
<evidence type="ECO:0000313" key="2">
    <source>
        <dbReference type="EMBL" id="VDO97622.1"/>
    </source>
</evidence>
<proteinExistence type="predicted"/>
<dbReference type="WBParaSite" id="HPBE_0001384401-mRNA-1">
    <property type="protein sequence ID" value="HPBE_0001384401-mRNA-1"/>
    <property type="gene ID" value="HPBE_0001384401"/>
</dbReference>
<reference evidence="4" key="2">
    <citation type="submission" date="2019-09" db="UniProtKB">
        <authorList>
            <consortium name="WormBaseParasite"/>
        </authorList>
    </citation>
    <scope>IDENTIFICATION</scope>
</reference>
<name>A0A3P8DN30_HELPZ</name>
<feature type="region of interest" description="Disordered" evidence="1">
    <location>
        <begin position="123"/>
        <end position="145"/>
    </location>
</feature>
<dbReference type="EMBL" id="UZAH01028098">
    <property type="protein sequence ID" value="VDO97622.1"/>
    <property type="molecule type" value="Genomic_DNA"/>
</dbReference>
<feature type="compositionally biased region" description="Polar residues" evidence="1">
    <location>
        <begin position="130"/>
        <end position="139"/>
    </location>
</feature>
<dbReference type="Proteomes" id="UP000050761">
    <property type="component" value="Unassembled WGS sequence"/>
</dbReference>
<evidence type="ECO:0000313" key="3">
    <source>
        <dbReference type="Proteomes" id="UP000050761"/>
    </source>
</evidence>
<sequence length="145" mass="15670">MISIIVAVDAAMPEKCAGGCKFTDVEKDNGYTGMLVGGKQRESAANGQKVELVCGRDRSFCVFVSQSKKTPLLKVSLLIALPRQGNHNYTCKSGVLTEESYRQGRCGCEGILQMLLDKPKDSPMYDSVTYDPTPNTPTTVGKDGI</sequence>
<evidence type="ECO:0000256" key="1">
    <source>
        <dbReference type="SAM" id="MobiDB-lite"/>
    </source>
</evidence>
<evidence type="ECO:0000313" key="4">
    <source>
        <dbReference type="WBParaSite" id="HPBE_0001384401-mRNA-1"/>
    </source>
</evidence>
<accession>A0A3P8DN30</accession>
<reference evidence="2 3" key="1">
    <citation type="submission" date="2018-11" db="EMBL/GenBank/DDBJ databases">
        <authorList>
            <consortium name="Pathogen Informatics"/>
        </authorList>
    </citation>
    <scope>NUCLEOTIDE SEQUENCE [LARGE SCALE GENOMIC DNA]</scope>
</reference>
<keyword evidence="3" id="KW-1185">Reference proteome</keyword>
<dbReference type="AlphaFoldDB" id="A0A3P8DN30"/>